<name>A0A9P7DA18_9AGAM</name>
<reference evidence="1" key="1">
    <citation type="journal article" date="2020" name="New Phytol.">
        <title>Comparative genomics reveals dynamic genome evolution in host specialist ectomycorrhizal fungi.</title>
        <authorList>
            <person name="Lofgren L.A."/>
            <person name="Nguyen N.H."/>
            <person name="Vilgalys R."/>
            <person name="Ruytinx J."/>
            <person name="Liao H.L."/>
            <person name="Branco S."/>
            <person name="Kuo A."/>
            <person name="LaButti K."/>
            <person name="Lipzen A."/>
            <person name="Andreopoulos W."/>
            <person name="Pangilinan J."/>
            <person name="Riley R."/>
            <person name="Hundley H."/>
            <person name="Na H."/>
            <person name="Barry K."/>
            <person name="Grigoriev I.V."/>
            <person name="Stajich J.E."/>
            <person name="Kennedy P.G."/>
        </authorList>
    </citation>
    <scope>NUCLEOTIDE SEQUENCE</scope>
    <source>
        <strain evidence="1">S12</strain>
    </source>
</reference>
<protein>
    <submittedName>
        <fullName evidence="1">Uncharacterized protein</fullName>
    </submittedName>
</protein>
<dbReference type="EMBL" id="JABBWE010000138">
    <property type="protein sequence ID" value="KAG1784563.1"/>
    <property type="molecule type" value="Genomic_DNA"/>
</dbReference>
<evidence type="ECO:0000313" key="2">
    <source>
        <dbReference type="Proteomes" id="UP000719766"/>
    </source>
</evidence>
<dbReference type="RefSeq" id="XP_041152048.1">
    <property type="nucleotide sequence ID" value="XM_041307990.1"/>
</dbReference>
<dbReference type="Proteomes" id="UP000719766">
    <property type="component" value="Unassembled WGS sequence"/>
</dbReference>
<dbReference type="AlphaFoldDB" id="A0A9P7DA18"/>
<evidence type="ECO:0000313" key="1">
    <source>
        <dbReference type="EMBL" id="KAG1784563.1"/>
    </source>
</evidence>
<dbReference type="GeneID" id="64601754"/>
<gene>
    <name evidence="1" type="ORF">HD556DRAFT_1451641</name>
</gene>
<organism evidence="1 2">
    <name type="scientific">Suillus plorans</name>
    <dbReference type="NCBI Taxonomy" id="116603"/>
    <lineage>
        <taxon>Eukaryota</taxon>
        <taxon>Fungi</taxon>
        <taxon>Dikarya</taxon>
        <taxon>Basidiomycota</taxon>
        <taxon>Agaricomycotina</taxon>
        <taxon>Agaricomycetes</taxon>
        <taxon>Agaricomycetidae</taxon>
        <taxon>Boletales</taxon>
        <taxon>Suillineae</taxon>
        <taxon>Suillaceae</taxon>
        <taxon>Suillus</taxon>
    </lineage>
</organism>
<comment type="caution">
    <text evidence="1">The sequence shown here is derived from an EMBL/GenBank/DDBJ whole genome shotgun (WGS) entry which is preliminary data.</text>
</comment>
<sequence length="98" mass="10424">MFGSIFALSVDFLPDGLSGAAGESLSAVALVVVSYVQLLAEHVDTQLLKDATQRVLSILIGESTEVAAHGKMMTDMPRLLEVQHATSCRHSYNGHVIG</sequence>
<proteinExistence type="predicted"/>
<accession>A0A9P7DA18</accession>
<keyword evidence="2" id="KW-1185">Reference proteome</keyword>